<dbReference type="SMART" id="SM00470">
    <property type="entry name" value="ParB"/>
    <property type="match status" value="1"/>
</dbReference>
<protein>
    <submittedName>
        <fullName evidence="2">ParB protein</fullName>
    </submittedName>
</protein>
<reference evidence="2" key="1">
    <citation type="journal article" date="2021" name="Proc. Natl. Acad. Sci. U.S.A.">
        <title>A Catalog of Tens of Thousands of Viruses from Human Metagenomes Reveals Hidden Associations with Chronic Diseases.</title>
        <authorList>
            <person name="Tisza M.J."/>
            <person name="Buck C.B."/>
        </authorList>
    </citation>
    <scope>NUCLEOTIDE SEQUENCE</scope>
    <source>
        <strain evidence="2">CtdHi7</strain>
    </source>
</reference>
<dbReference type="SUPFAM" id="SSF110849">
    <property type="entry name" value="ParB/Sulfiredoxin"/>
    <property type="match status" value="1"/>
</dbReference>
<evidence type="ECO:0000259" key="1">
    <source>
        <dbReference type="SMART" id="SM00470"/>
    </source>
</evidence>
<dbReference type="CDD" id="cd16401">
    <property type="entry name" value="ParB_N_like_MT"/>
    <property type="match status" value="1"/>
</dbReference>
<dbReference type="InterPro" id="IPR036086">
    <property type="entry name" value="ParB/Sulfiredoxin_sf"/>
</dbReference>
<dbReference type="Gene3D" id="3.90.1530.10">
    <property type="entry name" value="Conserved hypothetical protein from pyrococcus furiosus pfu- 392566-001, ParB domain"/>
    <property type="match status" value="1"/>
</dbReference>
<evidence type="ECO:0000313" key="2">
    <source>
        <dbReference type="EMBL" id="DAF88406.1"/>
    </source>
</evidence>
<proteinExistence type="predicted"/>
<accession>A0A8S5U1U8</accession>
<dbReference type="Pfam" id="PF02195">
    <property type="entry name" value="ParB_N"/>
    <property type="match status" value="1"/>
</dbReference>
<dbReference type="EMBL" id="BK015985">
    <property type="protein sequence ID" value="DAF88406.1"/>
    <property type="molecule type" value="Genomic_DNA"/>
</dbReference>
<sequence length="196" mass="22300">MEIRKVKVSDLRPAEYNPRQDLKPGDREYEKIARSIDEFGYVEPIVWNETTGNIVGGHQRLKILIERGETEVEVSVVRLNEHDEKVLNVALNKITGRWDTGKLTDLLKELQAEGAMEVTGFEDWELDALSMQYDHIDDLLNEDFSEFAAKEPKDTFTMTFTLPEDVKTAVQEYIETTPNAKAELATAIINKVKGVS</sequence>
<dbReference type="InterPro" id="IPR003115">
    <property type="entry name" value="ParB_N"/>
</dbReference>
<name>A0A8S5U1U8_9CAUD</name>
<feature type="domain" description="ParB-like N-terminal" evidence="1">
    <location>
        <begin position="4"/>
        <end position="93"/>
    </location>
</feature>
<organism evidence="2">
    <name type="scientific">Siphoviridae sp. ctdHi7</name>
    <dbReference type="NCBI Taxonomy" id="2825577"/>
    <lineage>
        <taxon>Viruses</taxon>
        <taxon>Duplodnaviria</taxon>
        <taxon>Heunggongvirae</taxon>
        <taxon>Uroviricota</taxon>
        <taxon>Caudoviricetes</taxon>
    </lineage>
</organism>